<feature type="transmembrane region" description="Helical" evidence="2">
    <location>
        <begin position="52"/>
        <end position="72"/>
    </location>
</feature>
<evidence type="ECO:0000313" key="4">
    <source>
        <dbReference type="Proteomes" id="UP000797356"/>
    </source>
</evidence>
<accession>A0A8K0N0G8</accession>
<gene>
    <name evidence="3" type="ORF">COCNU_04G009640</name>
</gene>
<protein>
    <recommendedName>
        <fullName evidence="5">Transmembrane protein</fullName>
    </recommendedName>
</protein>
<keyword evidence="4" id="KW-1185">Reference proteome</keyword>
<name>A0A8K0N0G8_COCNU</name>
<keyword evidence="2" id="KW-0472">Membrane</keyword>
<reference evidence="3" key="1">
    <citation type="journal article" date="2017" name="Gigascience">
        <title>The genome draft of coconut (Cocos nucifera).</title>
        <authorList>
            <person name="Xiao Y."/>
            <person name="Xu P."/>
            <person name="Fan H."/>
            <person name="Baudouin L."/>
            <person name="Xia W."/>
            <person name="Bocs S."/>
            <person name="Xu J."/>
            <person name="Li Q."/>
            <person name="Guo A."/>
            <person name="Zhou L."/>
            <person name="Li J."/>
            <person name="Wu Y."/>
            <person name="Ma Z."/>
            <person name="Armero A."/>
            <person name="Issali A.E."/>
            <person name="Liu N."/>
            <person name="Peng M."/>
            <person name="Yang Y."/>
        </authorList>
    </citation>
    <scope>NUCLEOTIDE SEQUENCE</scope>
    <source>
        <tissue evidence="3">Spear leaf of Hainan Tall coconut</tissue>
    </source>
</reference>
<feature type="compositionally biased region" description="Basic and acidic residues" evidence="1">
    <location>
        <begin position="81"/>
        <end position="90"/>
    </location>
</feature>
<evidence type="ECO:0000313" key="3">
    <source>
        <dbReference type="EMBL" id="KAG1338658.1"/>
    </source>
</evidence>
<organism evidence="3 4">
    <name type="scientific">Cocos nucifera</name>
    <name type="common">Coconut palm</name>
    <dbReference type="NCBI Taxonomy" id="13894"/>
    <lineage>
        <taxon>Eukaryota</taxon>
        <taxon>Viridiplantae</taxon>
        <taxon>Streptophyta</taxon>
        <taxon>Embryophyta</taxon>
        <taxon>Tracheophyta</taxon>
        <taxon>Spermatophyta</taxon>
        <taxon>Magnoliopsida</taxon>
        <taxon>Liliopsida</taxon>
        <taxon>Arecaceae</taxon>
        <taxon>Arecoideae</taxon>
        <taxon>Cocoseae</taxon>
        <taxon>Attaleinae</taxon>
        <taxon>Cocos</taxon>
    </lineage>
</organism>
<evidence type="ECO:0008006" key="5">
    <source>
        <dbReference type="Google" id="ProtNLM"/>
    </source>
</evidence>
<feature type="region of interest" description="Disordered" evidence="1">
    <location>
        <begin position="81"/>
        <end position="105"/>
    </location>
</feature>
<evidence type="ECO:0000256" key="2">
    <source>
        <dbReference type="SAM" id="Phobius"/>
    </source>
</evidence>
<comment type="caution">
    <text evidence="3">The sequence shown here is derived from an EMBL/GenBank/DDBJ whole genome shotgun (WGS) entry which is preliminary data.</text>
</comment>
<dbReference type="EMBL" id="CM017875">
    <property type="protein sequence ID" value="KAG1338658.1"/>
    <property type="molecule type" value="Genomic_DNA"/>
</dbReference>
<dbReference type="Proteomes" id="UP000797356">
    <property type="component" value="Chromosome 4"/>
</dbReference>
<proteinExistence type="predicted"/>
<dbReference type="AlphaFoldDB" id="A0A8K0N0G8"/>
<reference evidence="3" key="2">
    <citation type="submission" date="2019-07" db="EMBL/GenBank/DDBJ databases">
        <authorList>
            <person name="Yang Y."/>
            <person name="Bocs S."/>
            <person name="Baudouin L."/>
        </authorList>
    </citation>
    <scope>NUCLEOTIDE SEQUENCE</scope>
    <source>
        <tissue evidence="3">Spear leaf of Hainan Tall coconut</tissue>
    </source>
</reference>
<sequence>MEHHSRKLMLKESKLKDDDDDIEELLESLLKKLNHLVHLLKKLVNLVEKSNHLVQVFLTVVLTLALILLYLYHCSCFGKDSNKAASKEKSSSSLEPHAPSERRSLLSKLKVHLDLEP</sequence>
<keyword evidence="2" id="KW-0812">Transmembrane</keyword>
<keyword evidence="2" id="KW-1133">Transmembrane helix</keyword>
<evidence type="ECO:0000256" key="1">
    <source>
        <dbReference type="SAM" id="MobiDB-lite"/>
    </source>
</evidence>